<dbReference type="CDD" id="cd00009">
    <property type="entry name" value="AAA"/>
    <property type="match status" value="1"/>
</dbReference>
<dbReference type="AlphaFoldDB" id="A0A6N7XZT9"/>
<sequence length="474" mass="54155">MYINLSKDQIYERNGILDEIMEKLFDMATLVDSQEKIIHVSSSIPKLRKESKNQIIEKNIDYLYDALPFKKVLNTGRAEMGIIEVIHGRKILANIFPIIWEEQTIGALGTILYRNISMLKNILWNITNMDPSLPKDLYDQISRLETSYLFEDFIGNSKIVKDMIVQCESAAISNHPVLILGETGTGKEIISNAIHSSKFYNKLSPFIKINCNAIPEPLLESELFGHVKGAFTGATENKKGKFEIASGGSILLDEIGDMDLRLQSKLLRVLEEKEFERVGDIKLIPLNARIIASTNANLHRLSREGKFRSDLYYRLNTIEIIIPPLRARTEDIPILVEHFIELDQLRVSFTQNAMERLIDYSWPGNVRQLRNILNRLNIIKQEGTIDDQDIHNILYSNIEFPENTTISLHGCSKNTSTDIKIATIEEAEKEAILRALEYCSYNISLTSKILNISRPTLYNKLNKYKINIAPKLTE</sequence>
<evidence type="ECO:0000256" key="1">
    <source>
        <dbReference type="ARBA" id="ARBA00022741"/>
    </source>
</evidence>
<organism evidence="7 8">
    <name type="scientific">Tissierella pigra</name>
    <dbReference type="NCBI Taxonomy" id="2607614"/>
    <lineage>
        <taxon>Bacteria</taxon>
        <taxon>Bacillati</taxon>
        <taxon>Bacillota</taxon>
        <taxon>Tissierellia</taxon>
        <taxon>Tissierellales</taxon>
        <taxon>Tissierellaceae</taxon>
        <taxon>Tissierella</taxon>
    </lineage>
</organism>
<evidence type="ECO:0000256" key="5">
    <source>
        <dbReference type="ARBA" id="ARBA00023163"/>
    </source>
</evidence>
<dbReference type="RefSeq" id="WP_154440554.1">
    <property type="nucleotide sequence ID" value="NZ_JAHLPJ010000001.1"/>
</dbReference>
<evidence type="ECO:0000259" key="6">
    <source>
        <dbReference type="PROSITE" id="PS50045"/>
    </source>
</evidence>
<keyword evidence="3" id="KW-0805">Transcription regulation</keyword>
<evidence type="ECO:0000256" key="3">
    <source>
        <dbReference type="ARBA" id="ARBA00023015"/>
    </source>
</evidence>
<dbReference type="Pfam" id="PF25601">
    <property type="entry name" value="AAA_lid_14"/>
    <property type="match status" value="1"/>
</dbReference>
<dbReference type="InterPro" id="IPR025944">
    <property type="entry name" value="Sigma_54_int_dom_CS"/>
</dbReference>
<dbReference type="InterPro" id="IPR058031">
    <property type="entry name" value="AAA_lid_NorR"/>
</dbReference>
<keyword evidence="5" id="KW-0804">Transcription</keyword>
<dbReference type="PANTHER" id="PTHR32071:SF57">
    <property type="entry name" value="C4-DICARBOXYLATE TRANSPORT TRANSCRIPTIONAL REGULATORY PROTEIN DCTD"/>
    <property type="match status" value="1"/>
</dbReference>
<dbReference type="Gene3D" id="3.30.450.20">
    <property type="entry name" value="PAS domain"/>
    <property type="match status" value="1"/>
</dbReference>
<dbReference type="InterPro" id="IPR003593">
    <property type="entry name" value="AAA+_ATPase"/>
</dbReference>
<keyword evidence="4" id="KW-0238">DNA-binding</keyword>
<dbReference type="InterPro" id="IPR027417">
    <property type="entry name" value="P-loop_NTPase"/>
</dbReference>
<keyword evidence="1" id="KW-0547">Nucleotide-binding</keyword>
<dbReference type="GO" id="GO:0043565">
    <property type="term" value="F:sequence-specific DNA binding"/>
    <property type="evidence" value="ECO:0007669"/>
    <property type="project" value="InterPro"/>
</dbReference>
<dbReference type="GO" id="GO:0005524">
    <property type="term" value="F:ATP binding"/>
    <property type="evidence" value="ECO:0007669"/>
    <property type="project" value="UniProtKB-KW"/>
</dbReference>
<dbReference type="Proteomes" id="UP000469523">
    <property type="component" value="Unassembled WGS sequence"/>
</dbReference>
<keyword evidence="8" id="KW-1185">Reference proteome</keyword>
<dbReference type="InterPro" id="IPR025943">
    <property type="entry name" value="Sigma_54_int_dom_ATP-bd_2"/>
</dbReference>
<dbReference type="Pfam" id="PF00158">
    <property type="entry name" value="Sigma54_activat"/>
    <property type="match status" value="1"/>
</dbReference>
<name>A0A6N7XZT9_9FIRM</name>
<dbReference type="PROSITE" id="PS00688">
    <property type="entry name" value="SIGMA54_INTERACT_3"/>
    <property type="match status" value="1"/>
</dbReference>
<dbReference type="PANTHER" id="PTHR32071">
    <property type="entry name" value="TRANSCRIPTIONAL REGULATORY PROTEIN"/>
    <property type="match status" value="1"/>
</dbReference>
<dbReference type="SUPFAM" id="SSF46689">
    <property type="entry name" value="Homeodomain-like"/>
    <property type="match status" value="1"/>
</dbReference>
<feature type="domain" description="Sigma-54 factor interaction" evidence="6">
    <location>
        <begin position="153"/>
        <end position="378"/>
    </location>
</feature>
<gene>
    <name evidence="7" type="ORF">FYJ83_10945</name>
</gene>
<dbReference type="InterPro" id="IPR002078">
    <property type="entry name" value="Sigma_54_int"/>
</dbReference>
<dbReference type="InterPro" id="IPR025662">
    <property type="entry name" value="Sigma_54_int_dom_ATP-bd_1"/>
</dbReference>
<dbReference type="SMART" id="SM00382">
    <property type="entry name" value="AAA"/>
    <property type="match status" value="1"/>
</dbReference>
<dbReference type="InterPro" id="IPR002197">
    <property type="entry name" value="HTH_Fis"/>
</dbReference>
<evidence type="ECO:0000256" key="4">
    <source>
        <dbReference type="ARBA" id="ARBA00023125"/>
    </source>
</evidence>
<dbReference type="Gene3D" id="1.10.8.60">
    <property type="match status" value="1"/>
</dbReference>
<evidence type="ECO:0000313" key="7">
    <source>
        <dbReference type="EMBL" id="MSU01985.1"/>
    </source>
</evidence>
<keyword evidence="2" id="KW-0067">ATP-binding</keyword>
<evidence type="ECO:0000313" key="8">
    <source>
        <dbReference type="Proteomes" id="UP000469523"/>
    </source>
</evidence>
<dbReference type="FunFam" id="3.40.50.300:FF:000006">
    <property type="entry name" value="DNA-binding transcriptional regulator NtrC"/>
    <property type="match status" value="1"/>
</dbReference>
<dbReference type="GO" id="GO:0006355">
    <property type="term" value="P:regulation of DNA-templated transcription"/>
    <property type="evidence" value="ECO:0007669"/>
    <property type="project" value="InterPro"/>
</dbReference>
<evidence type="ECO:0000256" key="2">
    <source>
        <dbReference type="ARBA" id="ARBA00022840"/>
    </source>
</evidence>
<dbReference type="Gene3D" id="1.10.10.60">
    <property type="entry name" value="Homeodomain-like"/>
    <property type="match status" value="1"/>
</dbReference>
<dbReference type="Gene3D" id="3.40.50.300">
    <property type="entry name" value="P-loop containing nucleotide triphosphate hydrolases"/>
    <property type="match status" value="1"/>
</dbReference>
<dbReference type="InterPro" id="IPR009057">
    <property type="entry name" value="Homeodomain-like_sf"/>
</dbReference>
<dbReference type="PROSITE" id="PS50045">
    <property type="entry name" value="SIGMA54_INTERACT_4"/>
    <property type="match status" value="1"/>
</dbReference>
<accession>A0A6N7XZT9</accession>
<reference evidence="7 8" key="1">
    <citation type="submission" date="2019-09" db="EMBL/GenBank/DDBJ databases">
        <title>In-depth cultivation of the pig gut microbiome towards novel bacterial diversity and tailored functional studies.</title>
        <authorList>
            <person name="Wylensek D."/>
            <person name="Hitch T.C.A."/>
            <person name="Clavel T."/>
        </authorList>
    </citation>
    <scope>NUCLEOTIDE SEQUENCE [LARGE SCALE GENOMIC DNA]</scope>
    <source>
        <strain evidence="7 8">WCA3-693-APC-4?</strain>
    </source>
</reference>
<dbReference type="EMBL" id="VUNQ01000022">
    <property type="protein sequence ID" value="MSU01985.1"/>
    <property type="molecule type" value="Genomic_DNA"/>
</dbReference>
<dbReference type="PROSITE" id="PS00675">
    <property type="entry name" value="SIGMA54_INTERACT_1"/>
    <property type="match status" value="1"/>
</dbReference>
<dbReference type="PROSITE" id="PS00676">
    <property type="entry name" value="SIGMA54_INTERACT_2"/>
    <property type="match status" value="1"/>
</dbReference>
<comment type="caution">
    <text evidence="7">The sequence shown here is derived from an EMBL/GenBank/DDBJ whole genome shotgun (WGS) entry which is preliminary data.</text>
</comment>
<proteinExistence type="predicted"/>
<dbReference type="Pfam" id="PF02954">
    <property type="entry name" value="HTH_8"/>
    <property type="match status" value="1"/>
</dbReference>
<dbReference type="SUPFAM" id="SSF52540">
    <property type="entry name" value="P-loop containing nucleoside triphosphate hydrolases"/>
    <property type="match status" value="1"/>
</dbReference>
<protein>
    <submittedName>
        <fullName evidence="7">Sigma-54-dependent Fis family transcriptional regulator</fullName>
    </submittedName>
</protein>